<dbReference type="InParanoid" id="A0A1B1AFN7"/>
<organism evidence="4 5">
    <name type="scientific">Candidatus Viadribacter manganicus</name>
    <dbReference type="NCBI Taxonomy" id="1759059"/>
    <lineage>
        <taxon>Bacteria</taxon>
        <taxon>Pseudomonadati</taxon>
        <taxon>Pseudomonadota</taxon>
        <taxon>Alphaproteobacteria</taxon>
        <taxon>Hyphomonadales</taxon>
        <taxon>Hyphomonadaceae</taxon>
        <taxon>Candidatus Viadribacter</taxon>
    </lineage>
</organism>
<dbReference type="KEGG" id="cbot:ATE48_05290"/>
<keyword evidence="2" id="KW-0812">Transmembrane</keyword>
<gene>
    <name evidence="4" type="ORF">ATE48_05290</name>
</gene>
<accession>A0A1B1AFN7</accession>
<sequence length="302" mass="32274">MILTCTSCSTRYYADDAAIGPAGRTVRCAACGFSWFAEPQLELRAPADAPLARTAEAPAQEPLTRERVERLRRAAEQPGPAPSAAAKFRQQQTDRMRRDRNRAALLVWGATGAALAASATGMVAFRQDVAELWPRSASAFAALGLDVNVYGLEFYDLAVERDFNGATPVLVVSGEVRNIGRDDKLVPPVRISLRDTRSHEIFELVNAITDQPIAAGAAVPFQIRVENPPTEAVDLEATFASFGEQSLAGGPAHVSPPAVAPQDELLLDEPLDPAHELVDPSHPTTTSELGPVDGLALRFTAG</sequence>
<feature type="transmembrane region" description="Helical" evidence="2">
    <location>
        <begin position="105"/>
        <end position="125"/>
    </location>
</feature>
<dbReference type="Proteomes" id="UP000092498">
    <property type="component" value="Chromosome"/>
</dbReference>
<proteinExistence type="predicted"/>
<evidence type="ECO:0000313" key="4">
    <source>
        <dbReference type="EMBL" id="ANP45368.1"/>
    </source>
</evidence>
<name>A0A1B1AFN7_9PROT</name>
<feature type="region of interest" description="Disordered" evidence="1">
    <location>
        <begin position="71"/>
        <end position="93"/>
    </location>
</feature>
<dbReference type="InterPro" id="IPR011723">
    <property type="entry name" value="Znf/thioredoxin_put"/>
</dbReference>
<keyword evidence="5" id="KW-1185">Reference proteome</keyword>
<feature type="domain" description="Zinc finger/thioredoxin putative" evidence="3">
    <location>
        <begin position="1"/>
        <end position="36"/>
    </location>
</feature>
<evidence type="ECO:0000259" key="3">
    <source>
        <dbReference type="Pfam" id="PF13717"/>
    </source>
</evidence>
<keyword evidence="2" id="KW-0472">Membrane</keyword>
<protein>
    <recommendedName>
        <fullName evidence="3">Zinc finger/thioredoxin putative domain-containing protein</fullName>
    </recommendedName>
</protein>
<dbReference type="Pfam" id="PF13717">
    <property type="entry name" value="Zn_ribbon_4"/>
    <property type="match status" value="1"/>
</dbReference>
<keyword evidence="2" id="KW-1133">Transmembrane helix</keyword>
<evidence type="ECO:0000313" key="5">
    <source>
        <dbReference type="Proteomes" id="UP000092498"/>
    </source>
</evidence>
<evidence type="ECO:0000256" key="1">
    <source>
        <dbReference type="SAM" id="MobiDB-lite"/>
    </source>
</evidence>
<dbReference type="STRING" id="1759059.ATE48_05290"/>
<reference evidence="4 5" key="1">
    <citation type="submission" date="2015-11" db="EMBL/GenBank/DDBJ databases">
        <title>Whole-Genome Sequence of Candidatus Oderbacter manganicum from the National Park Lower Oder Valley, Germany.</title>
        <authorList>
            <person name="Braun B."/>
            <person name="Liere K."/>
            <person name="Szewzyk U."/>
        </authorList>
    </citation>
    <scope>NUCLEOTIDE SEQUENCE [LARGE SCALE GENOMIC DNA]</scope>
    <source>
        <strain evidence="4 5">OTSz_A_272</strain>
    </source>
</reference>
<dbReference type="NCBIfam" id="TIGR02098">
    <property type="entry name" value="MJ0042_CXXC"/>
    <property type="match status" value="1"/>
</dbReference>
<dbReference type="EMBL" id="CP013244">
    <property type="protein sequence ID" value="ANP45368.1"/>
    <property type="molecule type" value="Genomic_DNA"/>
</dbReference>
<dbReference type="AlphaFoldDB" id="A0A1B1AFN7"/>
<evidence type="ECO:0000256" key="2">
    <source>
        <dbReference type="SAM" id="Phobius"/>
    </source>
</evidence>